<evidence type="ECO:0000313" key="3">
    <source>
        <dbReference type="EMBL" id="MBD2566413.1"/>
    </source>
</evidence>
<gene>
    <name evidence="3" type="ORF">H6G59_00595</name>
</gene>
<organism evidence="3 4">
    <name type="scientific">Anabaena lutea FACHB-196</name>
    <dbReference type="NCBI Taxonomy" id="2692881"/>
    <lineage>
        <taxon>Bacteria</taxon>
        <taxon>Bacillati</taxon>
        <taxon>Cyanobacteriota</taxon>
        <taxon>Cyanophyceae</taxon>
        <taxon>Nostocales</taxon>
        <taxon>Nostocaceae</taxon>
        <taxon>Anabaena</taxon>
    </lineage>
</organism>
<accession>A0ABR8F872</accession>
<evidence type="ECO:0000313" key="4">
    <source>
        <dbReference type="Proteomes" id="UP000640531"/>
    </source>
</evidence>
<name>A0ABR8F872_9NOST</name>
<reference evidence="3 4" key="1">
    <citation type="journal article" date="2020" name="ISME J.">
        <title>Comparative genomics reveals insights into cyanobacterial evolution and habitat adaptation.</title>
        <authorList>
            <person name="Chen M.Y."/>
            <person name="Teng W.K."/>
            <person name="Zhao L."/>
            <person name="Hu C.X."/>
            <person name="Zhou Y.K."/>
            <person name="Han B.P."/>
            <person name="Song L.R."/>
            <person name="Shu W.S."/>
        </authorList>
    </citation>
    <scope>NUCLEOTIDE SEQUENCE [LARGE SCALE GENOMIC DNA]</scope>
    <source>
        <strain evidence="3 4">FACHB-196</strain>
    </source>
</reference>
<keyword evidence="1" id="KW-0175">Coiled coil</keyword>
<feature type="domain" description="DUF6788" evidence="2">
    <location>
        <begin position="52"/>
        <end position="78"/>
    </location>
</feature>
<dbReference type="Proteomes" id="UP000640531">
    <property type="component" value="Unassembled WGS sequence"/>
</dbReference>
<evidence type="ECO:0000256" key="1">
    <source>
        <dbReference type="SAM" id="Coils"/>
    </source>
</evidence>
<proteinExistence type="predicted"/>
<dbReference type="RefSeq" id="WP_190711240.1">
    <property type="nucleotide sequence ID" value="NZ_JACJST010000001.1"/>
</dbReference>
<dbReference type="EMBL" id="JACJST010000001">
    <property type="protein sequence ID" value="MBD2566413.1"/>
    <property type="molecule type" value="Genomic_DNA"/>
</dbReference>
<dbReference type="Pfam" id="PF20586">
    <property type="entry name" value="DUF6788"/>
    <property type="match status" value="1"/>
</dbReference>
<keyword evidence="4" id="KW-1185">Reference proteome</keyword>
<protein>
    <recommendedName>
        <fullName evidence="2">DUF6788 domain-containing protein</fullName>
    </recommendedName>
</protein>
<sequence>MQSPYIAKNSTYLTTEDGQISLESPDFIQWLEANGSFGFEAGENSYRARKDKLPTGVYWYAYKKVSGKLHKRYIGKTEEVNYTRLHQVAQGIRQTSVRQPKQIEVQSQDTPSSVLETLQVEIRELRVTVMQHQQILESLTANQVQTTPDYQAIANSVLNGLGLGRQSQAGKALDRFIRELQKTEQG</sequence>
<comment type="caution">
    <text evidence="3">The sequence shown here is derived from an EMBL/GenBank/DDBJ whole genome shotgun (WGS) entry which is preliminary data.</text>
</comment>
<dbReference type="InterPro" id="IPR046738">
    <property type="entry name" value="DUF6788"/>
</dbReference>
<feature type="coiled-coil region" evidence="1">
    <location>
        <begin position="115"/>
        <end position="142"/>
    </location>
</feature>
<evidence type="ECO:0000259" key="2">
    <source>
        <dbReference type="Pfam" id="PF20586"/>
    </source>
</evidence>